<organism evidence="1">
    <name type="scientific">Rhizophora mucronata</name>
    <name type="common">Asiatic mangrove</name>
    <dbReference type="NCBI Taxonomy" id="61149"/>
    <lineage>
        <taxon>Eukaryota</taxon>
        <taxon>Viridiplantae</taxon>
        <taxon>Streptophyta</taxon>
        <taxon>Embryophyta</taxon>
        <taxon>Tracheophyta</taxon>
        <taxon>Spermatophyta</taxon>
        <taxon>Magnoliopsida</taxon>
        <taxon>eudicotyledons</taxon>
        <taxon>Gunneridae</taxon>
        <taxon>Pentapetalae</taxon>
        <taxon>rosids</taxon>
        <taxon>fabids</taxon>
        <taxon>Malpighiales</taxon>
        <taxon>Rhizophoraceae</taxon>
        <taxon>Rhizophora</taxon>
    </lineage>
</organism>
<dbReference type="AlphaFoldDB" id="A0A2P2PGB2"/>
<protein>
    <submittedName>
        <fullName evidence="1">Uncharacterized protein</fullName>
    </submittedName>
</protein>
<dbReference type="EMBL" id="GGEC01073243">
    <property type="protein sequence ID" value="MBX53727.1"/>
    <property type="molecule type" value="Transcribed_RNA"/>
</dbReference>
<accession>A0A2P2PGB2</accession>
<sequence length="40" mass="4914">MLEYQTTDRDSFKAFHFGRTQENAPTFCSRRQIQYRQKID</sequence>
<reference evidence="1" key="1">
    <citation type="submission" date="2018-02" db="EMBL/GenBank/DDBJ databases">
        <title>Rhizophora mucronata_Transcriptome.</title>
        <authorList>
            <person name="Meera S.P."/>
            <person name="Sreeshan A."/>
            <person name="Augustine A."/>
        </authorList>
    </citation>
    <scope>NUCLEOTIDE SEQUENCE</scope>
    <source>
        <tissue evidence="1">Leaf</tissue>
    </source>
</reference>
<evidence type="ECO:0000313" key="1">
    <source>
        <dbReference type="EMBL" id="MBX53727.1"/>
    </source>
</evidence>
<name>A0A2P2PGB2_RHIMU</name>
<proteinExistence type="predicted"/>